<organism evidence="2 3">
    <name type="scientific">Karstenula rhodostoma CBS 690.94</name>
    <dbReference type="NCBI Taxonomy" id="1392251"/>
    <lineage>
        <taxon>Eukaryota</taxon>
        <taxon>Fungi</taxon>
        <taxon>Dikarya</taxon>
        <taxon>Ascomycota</taxon>
        <taxon>Pezizomycotina</taxon>
        <taxon>Dothideomycetes</taxon>
        <taxon>Pleosporomycetidae</taxon>
        <taxon>Pleosporales</taxon>
        <taxon>Massarineae</taxon>
        <taxon>Didymosphaeriaceae</taxon>
        <taxon>Karstenula</taxon>
    </lineage>
</organism>
<name>A0A9P4U7H2_9PLEO</name>
<evidence type="ECO:0000313" key="3">
    <source>
        <dbReference type="Proteomes" id="UP000799764"/>
    </source>
</evidence>
<sequence length="171" mass="19320">MMLLEGGAGKKYPEGYHTSPRPSRSDAPACSGRGLHCGPLTQPSGETHTYRTQSCEASIGELIWTFSETNPTGLGREPYRFRRRNGPRAALSEQIPKSKFPYDPNCCAHVFALSSRSKFAEPVVILLEHEDPVRRPNRPYLYRTASLLCPRKDTGGLFEIFVFWHPTEFLY</sequence>
<dbReference type="AlphaFoldDB" id="A0A9P4U7H2"/>
<keyword evidence="3" id="KW-1185">Reference proteome</keyword>
<dbReference type="Proteomes" id="UP000799764">
    <property type="component" value="Unassembled WGS sequence"/>
</dbReference>
<gene>
    <name evidence="2" type="ORF">P171DRAFT_92027</name>
</gene>
<feature type="region of interest" description="Disordered" evidence="1">
    <location>
        <begin position="1"/>
        <end position="31"/>
    </location>
</feature>
<accession>A0A9P4U7H2</accession>
<dbReference type="EMBL" id="MU001506">
    <property type="protein sequence ID" value="KAF2441214.1"/>
    <property type="molecule type" value="Genomic_DNA"/>
</dbReference>
<evidence type="ECO:0000256" key="1">
    <source>
        <dbReference type="SAM" id="MobiDB-lite"/>
    </source>
</evidence>
<evidence type="ECO:0000313" key="2">
    <source>
        <dbReference type="EMBL" id="KAF2441214.1"/>
    </source>
</evidence>
<reference evidence="2" key="1">
    <citation type="journal article" date="2020" name="Stud. Mycol.">
        <title>101 Dothideomycetes genomes: a test case for predicting lifestyles and emergence of pathogens.</title>
        <authorList>
            <person name="Haridas S."/>
            <person name="Albert R."/>
            <person name="Binder M."/>
            <person name="Bloem J."/>
            <person name="Labutti K."/>
            <person name="Salamov A."/>
            <person name="Andreopoulos B."/>
            <person name="Baker S."/>
            <person name="Barry K."/>
            <person name="Bills G."/>
            <person name="Bluhm B."/>
            <person name="Cannon C."/>
            <person name="Castanera R."/>
            <person name="Culley D."/>
            <person name="Daum C."/>
            <person name="Ezra D."/>
            <person name="Gonzalez J."/>
            <person name="Henrissat B."/>
            <person name="Kuo A."/>
            <person name="Liang C."/>
            <person name="Lipzen A."/>
            <person name="Lutzoni F."/>
            <person name="Magnuson J."/>
            <person name="Mondo S."/>
            <person name="Nolan M."/>
            <person name="Ohm R."/>
            <person name="Pangilinan J."/>
            <person name="Park H.-J."/>
            <person name="Ramirez L."/>
            <person name="Alfaro M."/>
            <person name="Sun H."/>
            <person name="Tritt A."/>
            <person name="Yoshinaga Y."/>
            <person name="Zwiers L.-H."/>
            <person name="Turgeon B."/>
            <person name="Goodwin S."/>
            <person name="Spatafora J."/>
            <person name="Crous P."/>
            <person name="Grigoriev I."/>
        </authorList>
    </citation>
    <scope>NUCLEOTIDE SEQUENCE</scope>
    <source>
        <strain evidence="2">CBS 690.94</strain>
    </source>
</reference>
<comment type="caution">
    <text evidence="2">The sequence shown here is derived from an EMBL/GenBank/DDBJ whole genome shotgun (WGS) entry which is preliminary data.</text>
</comment>
<proteinExistence type="predicted"/>
<protein>
    <submittedName>
        <fullName evidence="2">Uncharacterized protein</fullName>
    </submittedName>
</protein>